<gene>
    <name evidence="2" type="ORF">LY89DRAFT_583513</name>
</gene>
<evidence type="ECO:0000256" key="1">
    <source>
        <dbReference type="ARBA" id="ARBA00023002"/>
    </source>
</evidence>
<sequence length="344" mass="37448">MPSFPRLIYNNKFDLPSLPPPDTFKDQTILITGATGGLGLATAVHFVNLGASTVIITGRTSSKCEAAKTEIESQTGTQGKDMVKIMELDMSTFAGVKVFADQVKKEVKSIDYVLLNAGMMSTSFRLGKEGFEESIEINTLSTALLALLLLPWMKEVGKGKAHLGVVTSGLHRGELDITPPNFPQTNILTHYNTPQNYPKGTSGIYPINKLLTQYCIREISKLALGPDGTPQVIVNPMCPGMVKSDLGREYKTNILTSFLVDSFMTLVSKTTEGGARTLVLAALTTKEENGMHYTNYMGREEYEKIVQKNVLGPEGQKMQAEVWKEVIAVLGERVPEVKGIVGGA</sequence>
<dbReference type="PRINTS" id="PR00081">
    <property type="entry name" value="GDHRDH"/>
</dbReference>
<name>A0A194XD94_MOLSC</name>
<dbReference type="InterPro" id="IPR002347">
    <property type="entry name" value="SDR_fam"/>
</dbReference>
<dbReference type="OrthoDB" id="542013at2759"/>
<dbReference type="SUPFAM" id="SSF51735">
    <property type="entry name" value="NAD(P)-binding Rossmann-fold domains"/>
    <property type="match status" value="1"/>
</dbReference>
<dbReference type="EMBL" id="KQ947413">
    <property type="protein sequence ID" value="KUJ18121.1"/>
    <property type="molecule type" value="Genomic_DNA"/>
</dbReference>
<dbReference type="KEGG" id="psco:LY89DRAFT_583513"/>
<evidence type="ECO:0000313" key="2">
    <source>
        <dbReference type="EMBL" id="KUJ18121.1"/>
    </source>
</evidence>
<proteinExistence type="predicted"/>
<dbReference type="Proteomes" id="UP000070700">
    <property type="component" value="Unassembled WGS sequence"/>
</dbReference>
<dbReference type="GO" id="GO:0016491">
    <property type="term" value="F:oxidoreductase activity"/>
    <property type="evidence" value="ECO:0007669"/>
    <property type="project" value="UniProtKB-KW"/>
</dbReference>
<dbReference type="AlphaFoldDB" id="A0A194XD94"/>
<keyword evidence="3" id="KW-1185">Reference proteome</keyword>
<protein>
    <submittedName>
        <fullName evidence="2">NAD(P)-binding protein</fullName>
    </submittedName>
</protein>
<organism evidence="2 3">
    <name type="scientific">Mollisia scopiformis</name>
    <name type="common">Conifer needle endophyte fungus</name>
    <name type="synonym">Phialocephala scopiformis</name>
    <dbReference type="NCBI Taxonomy" id="149040"/>
    <lineage>
        <taxon>Eukaryota</taxon>
        <taxon>Fungi</taxon>
        <taxon>Dikarya</taxon>
        <taxon>Ascomycota</taxon>
        <taxon>Pezizomycotina</taxon>
        <taxon>Leotiomycetes</taxon>
        <taxon>Helotiales</taxon>
        <taxon>Mollisiaceae</taxon>
        <taxon>Mollisia</taxon>
    </lineage>
</organism>
<dbReference type="InParanoid" id="A0A194XD94"/>
<dbReference type="PANTHER" id="PTHR43157:SF22">
    <property type="entry name" value="SHORT-CHAIN DEHYDROGENASE_REDUCTASE PHMF"/>
    <property type="match status" value="1"/>
</dbReference>
<dbReference type="Gene3D" id="3.40.50.720">
    <property type="entry name" value="NAD(P)-binding Rossmann-like Domain"/>
    <property type="match status" value="1"/>
</dbReference>
<dbReference type="STRING" id="149040.A0A194XD94"/>
<evidence type="ECO:0000313" key="3">
    <source>
        <dbReference type="Proteomes" id="UP000070700"/>
    </source>
</evidence>
<dbReference type="Pfam" id="PF00106">
    <property type="entry name" value="adh_short"/>
    <property type="match status" value="1"/>
</dbReference>
<reference evidence="2 3" key="1">
    <citation type="submission" date="2015-10" db="EMBL/GenBank/DDBJ databases">
        <title>Full genome of DAOMC 229536 Phialocephala scopiformis, a fungal endophyte of spruce producing the potent anti-insectan compound rugulosin.</title>
        <authorList>
            <consortium name="DOE Joint Genome Institute"/>
            <person name="Walker A.K."/>
            <person name="Frasz S.L."/>
            <person name="Seifert K.A."/>
            <person name="Miller J.D."/>
            <person name="Mondo S.J."/>
            <person name="Labutti K."/>
            <person name="Lipzen A."/>
            <person name="Dockter R."/>
            <person name="Kennedy M."/>
            <person name="Grigoriev I.V."/>
            <person name="Spatafora J.W."/>
        </authorList>
    </citation>
    <scope>NUCLEOTIDE SEQUENCE [LARGE SCALE GENOMIC DNA]</scope>
    <source>
        <strain evidence="2 3">CBS 120377</strain>
    </source>
</reference>
<dbReference type="PANTHER" id="PTHR43157">
    <property type="entry name" value="PHOSPHATIDYLINOSITOL-GLYCAN BIOSYNTHESIS CLASS F PROTEIN-RELATED"/>
    <property type="match status" value="1"/>
</dbReference>
<dbReference type="RefSeq" id="XP_018072476.1">
    <property type="nucleotide sequence ID" value="XM_018209217.1"/>
</dbReference>
<dbReference type="InterPro" id="IPR036291">
    <property type="entry name" value="NAD(P)-bd_dom_sf"/>
</dbReference>
<dbReference type="GeneID" id="28818943"/>
<keyword evidence="1" id="KW-0560">Oxidoreductase</keyword>
<accession>A0A194XD94</accession>